<comment type="similarity">
    <text evidence="1">Belongs to the APC1 family.</text>
</comment>
<feature type="domain" description="Anaphase-promoting complex subunit 1 middle" evidence="8">
    <location>
        <begin position="893"/>
        <end position="1082"/>
    </location>
</feature>
<dbReference type="InterPro" id="IPR049255">
    <property type="entry name" value="Apc1_N"/>
</dbReference>
<evidence type="ECO:0000256" key="6">
    <source>
        <dbReference type="SAM" id="MobiDB-lite"/>
    </source>
</evidence>
<dbReference type="PANTHER" id="PTHR12827:SF3">
    <property type="entry name" value="ANAPHASE-PROMOTING COMPLEX SUBUNIT 1"/>
    <property type="match status" value="1"/>
</dbReference>
<dbReference type="InterPro" id="IPR048971">
    <property type="entry name" value="Apc1_3rd"/>
</dbReference>
<dbReference type="PANTHER" id="PTHR12827">
    <property type="entry name" value="MEIOTIC CHECKPOINT REGULATOR TSG24 FAMILY MEMBER"/>
    <property type="match status" value="1"/>
</dbReference>
<feature type="domain" description="Anaphase-promoting complex subunit 1 beta-sandwich" evidence="9">
    <location>
        <begin position="1873"/>
        <end position="1953"/>
    </location>
</feature>
<evidence type="ECO:0000313" key="10">
    <source>
        <dbReference type="EMBL" id="KAJ6217507.1"/>
    </source>
</evidence>
<keyword evidence="3" id="KW-0677">Repeat</keyword>
<evidence type="ECO:0000256" key="2">
    <source>
        <dbReference type="ARBA" id="ARBA00022618"/>
    </source>
</evidence>
<sequence length="2197" mass="249751">MVISLDDEVAPYEPFGRSIVQFVPNHKSDKPPNNDNEHCELLSMIRSLHNDFTTSELESTKELFNMMNNISITNENNQREFWKLRKSIKGEEELYVNENVLICSHCPASISTNSVLEKTYSFSEKILDATWCKFILNDNLSGIATQDLSNLMFKSGEIDPSSGKNQYPKFLLSSPIINNDHTTSRYQNEYNFYKSLKILKALCVLDKYSINIITEGGDYHRKTLQFEINKMVSTNFGLLMERSCETSELKVQTNSKSYPSLFSLSNVLNEITPVLMVSTSNSKHISNRPYIGYLTPKDRLTLIDFIIDKNIAIFHCSKTGMHHIYYMRPINNFELDWIRLDMQGYNDISMDIDNNCVNLNITPTPNSVNISTPTINMDGVKKQCRLSSPIHTSSPMTRSMSNNFLPNFPLPNNRQSPITSSMTASSINIANVQSPHNVSQPLSNFAFEMSNRRVSSPLTIMSPLTSGRIDSPASPNMSRLTFSQTASGKLKEKDRSHLSSSQSPSLSKTSRYCCDSLTPSMLRRNQLDLCSHLQICSEPIIPDFCLEFVWSENGVQPVTGINVAATKTFVTCNFLGQNYLCLLVKGGAITSSFGSSELSQLKLIKFDHVIDDYESNEIATNNSNVHQARYIFSTVKTINVKDAEPIDSLNMILVLDEANSLVLYSGTHKVSIVHFQANIAIHNEWSKHFNTETLTPNYRKTVAVNFELDFADILSEHTPKMGKVISSSPLIRDTGTDGSLQFSIQQYPSFGTIVSLRDSVENRITFQTAEGKTYRLAFPNISSTFLVDKCLAALRQIFSKEDALYFLTTWYTFRNSTNKDENISEIILFKLCLLSTIGYEIDSIKDDYLSKNVIAPVVSTSTPSSNRKARSVIVRSPSFIGHSETLEKEVTKKMKIENDHGTDDDWIDLIRNSENLYGLDRTTLLNEYQQNCNRRKTRSASKKNISLQLETNTKGKYEYRFDSPGVLFSQTPNILFALHLIYEDFKPIQMNWPLCKSLADILYLLSVDLDLPQYQDYYVRDFPSICVEIMADKARYSTENRAKLIYPTYFRHSPPSIYGSIYSFLKKCPKNQQSIEPFPYICSSGSVTKPLTPLGGDIITPNLFNLIMLYSNMNQNELIEPHHVLQCIGNNLLLNVNNTSSNININKYKQMMKLYKNKNLIHKQDSLEKMLFLMSSFGITQYYLNHLPFGLSLPLWDIIAYHRHNPKNDWCSSIYSLIDRTDLFSLEQNDRTNLPEMHQNTDQGCELDFMVDDDDRELAYLDHSVLHLLFPNDQRLQEAYNMLTSSSPLLVTIQQAAGVSDHDFIEEQEKFLYGLCVRSMALPLGRGMVTLGSYTPVVAERFSIPPLCLKGKVPPRNTNVDLTHIDVPPNMNVWPLFHNGVAAGLRISSHYNKMIDSSWILYNKPTNNMSPDEHYVHAGFLFALGLNGILENLSIMEMHDYLAKGNDLTKVAILLGITACKRGTMDPNAHVLLGIHLEGLLPSSSTELDVSPIVKVAAVLGVGLLFQGTGQSYIAEVMLNEIGRPPGPEMEHYIDRESYALSAGLAFGLVTLGRGNEMFGMTSSEGISIPDQLNHYMLGVHKKQSVLQREKNKTPSYHIREGDSINADVTSPGATLALGMMFFNTNNKAIAQWLNVPDTQNLLEMVRPDFIMLRVLAQNLVMWSEIKPTSKWIESHIPPIIYNNAFQKAPQPECLANERMAESVDYETMSQSYCNIIAGACFALALRYAGSADPDAFDVVRMYTSKLITITHKGSADKVEQAGRSTIESCLNVLIVSCSIIMAGTGNVEVMRMCRLLRSRINQCHVLYGSFMALHMALGLLFLGGCRLTLNSSPESIAALLCAFFPKYPIHTCDNRYHLQAFRHLYVLATEPRLLVPRCIDTGSAVNAKIRYRFRNSVESIEKLAPFILPNLNNLDSVQLVDENYWNISFESNINFNKLQNCLQNNGNLYIKRKVKSLSYHKQFIYSLPEDFDDEPKKFNSKLKQKRSLFHKSEKKSFTLFDFTNHVKMKMLSDLFISKNHTSEFAIERKNRLSSILYDCIEDETLELFDPLFKLITNCSLMFEQRNRSLEHKKQRSSLLQTEFKCDLSDQSFHRYFTIWQIKFASLYIDQLARPIPKLKYIESTRFRLEKMINESIDKEALKSYLNGQPLNDLIDDSLIEAIVYYHIDCQNRGENATKNMYRSADRRIFNLINVDE</sequence>
<feature type="domain" description="Anaphase-promoting complex subunit 1 middle" evidence="8">
    <location>
        <begin position="1167"/>
        <end position="1223"/>
    </location>
</feature>
<reference evidence="10" key="1">
    <citation type="submission" date="2022-12" db="EMBL/GenBank/DDBJ databases">
        <title>Genome assemblies of Blomia tropicalis.</title>
        <authorList>
            <person name="Cui Y."/>
        </authorList>
    </citation>
    <scope>NUCLEOTIDE SEQUENCE</scope>
    <source>
        <tissue evidence="10">Adult mites</tissue>
    </source>
</reference>
<feature type="domain" description="Anaphase-promoting complex subunit 1 N-terminal" evidence="7">
    <location>
        <begin position="87"/>
        <end position="265"/>
    </location>
</feature>
<evidence type="ECO:0000256" key="4">
    <source>
        <dbReference type="ARBA" id="ARBA00022776"/>
    </source>
</evidence>
<dbReference type="Proteomes" id="UP001142055">
    <property type="component" value="Chromosome 3"/>
</dbReference>
<evidence type="ECO:0000259" key="7">
    <source>
        <dbReference type="Pfam" id="PF12859"/>
    </source>
</evidence>
<evidence type="ECO:0000256" key="5">
    <source>
        <dbReference type="ARBA" id="ARBA00023306"/>
    </source>
</evidence>
<comment type="caution">
    <text evidence="10">The sequence shown here is derived from an EMBL/GenBank/DDBJ whole genome shotgun (WGS) entry which is preliminary data.</text>
</comment>
<gene>
    <name evidence="10" type="ORF">RDWZM_008664</name>
</gene>
<protein>
    <recommendedName>
        <fullName evidence="12">Anaphase-promoting complex subunit 1</fullName>
    </recommendedName>
</protein>
<evidence type="ECO:0000259" key="9">
    <source>
        <dbReference type="Pfam" id="PF21282"/>
    </source>
</evidence>
<dbReference type="GO" id="GO:0005680">
    <property type="term" value="C:anaphase-promoting complex"/>
    <property type="evidence" value="ECO:0007669"/>
    <property type="project" value="InterPro"/>
</dbReference>
<evidence type="ECO:0000259" key="8">
    <source>
        <dbReference type="Pfam" id="PF20518"/>
    </source>
</evidence>
<keyword evidence="4" id="KW-0498">Mitosis</keyword>
<dbReference type="GO" id="GO:0007091">
    <property type="term" value="P:metaphase/anaphase transition of mitotic cell cycle"/>
    <property type="evidence" value="ECO:0007669"/>
    <property type="project" value="TreeGrafter"/>
</dbReference>
<evidence type="ECO:0000313" key="11">
    <source>
        <dbReference type="Proteomes" id="UP001142055"/>
    </source>
</evidence>
<organism evidence="10 11">
    <name type="scientific">Blomia tropicalis</name>
    <name type="common">Mite</name>
    <dbReference type="NCBI Taxonomy" id="40697"/>
    <lineage>
        <taxon>Eukaryota</taxon>
        <taxon>Metazoa</taxon>
        <taxon>Ecdysozoa</taxon>
        <taxon>Arthropoda</taxon>
        <taxon>Chelicerata</taxon>
        <taxon>Arachnida</taxon>
        <taxon>Acari</taxon>
        <taxon>Acariformes</taxon>
        <taxon>Sarcoptiformes</taxon>
        <taxon>Astigmata</taxon>
        <taxon>Glycyphagoidea</taxon>
        <taxon>Echimyopodidae</taxon>
        <taxon>Blomia</taxon>
    </lineage>
</organism>
<dbReference type="InterPro" id="IPR011989">
    <property type="entry name" value="ARM-like"/>
</dbReference>
<dbReference type="Gene3D" id="1.25.10.10">
    <property type="entry name" value="Leucine-rich Repeat Variant"/>
    <property type="match status" value="2"/>
</dbReference>
<dbReference type="Pfam" id="PF21282">
    <property type="entry name" value="APC1_3rd"/>
    <property type="match status" value="1"/>
</dbReference>
<proteinExistence type="inferred from homology"/>
<accession>A0A9Q0M273</accession>
<dbReference type="Pfam" id="PF12859">
    <property type="entry name" value="ANAPC1"/>
    <property type="match status" value="1"/>
</dbReference>
<feature type="compositionally biased region" description="Low complexity" evidence="6">
    <location>
        <begin position="498"/>
        <end position="509"/>
    </location>
</feature>
<feature type="region of interest" description="Disordered" evidence="6">
    <location>
        <begin position="483"/>
        <end position="509"/>
    </location>
</feature>
<dbReference type="OMA" id="DQLNHYM"/>
<keyword evidence="11" id="KW-1185">Reference proteome</keyword>
<dbReference type="InterPro" id="IPR046794">
    <property type="entry name" value="Apc1_MidN"/>
</dbReference>
<evidence type="ECO:0000256" key="1">
    <source>
        <dbReference type="ARBA" id="ARBA00010547"/>
    </source>
</evidence>
<evidence type="ECO:0008006" key="12">
    <source>
        <dbReference type="Google" id="ProtNLM"/>
    </source>
</evidence>
<evidence type="ECO:0000256" key="3">
    <source>
        <dbReference type="ARBA" id="ARBA00022737"/>
    </source>
</evidence>
<name>A0A9Q0M273_BLOTA</name>
<keyword evidence="5" id="KW-0131">Cell cycle</keyword>
<dbReference type="GO" id="GO:0051301">
    <property type="term" value="P:cell division"/>
    <property type="evidence" value="ECO:0007669"/>
    <property type="project" value="UniProtKB-KW"/>
</dbReference>
<dbReference type="InterPro" id="IPR024990">
    <property type="entry name" value="Apc1"/>
</dbReference>
<dbReference type="GO" id="GO:0060090">
    <property type="term" value="F:molecular adaptor activity"/>
    <property type="evidence" value="ECO:0007669"/>
    <property type="project" value="TreeGrafter"/>
</dbReference>
<keyword evidence="2" id="KW-0132">Cell division</keyword>
<dbReference type="Pfam" id="PF20518">
    <property type="entry name" value="Apc1_MidN"/>
    <property type="match status" value="2"/>
</dbReference>
<dbReference type="GO" id="GO:0070979">
    <property type="term" value="P:protein K11-linked ubiquitination"/>
    <property type="evidence" value="ECO:0007669"/>
    <property type="project" value="TreeGrafter"/>
</dbReference>
<dbReference type="GO" id="GO:0031145">
    <property type="term" value="P:anaphase-promoting complex-dependent catabolic process"/>
    <property type="evidence" value="ECO:0007669"/>
    <property type="project" value="TreeGrafter"/>
</dbReference>
<dbReference type="EMBL" id="JAPWDV010000003">
    <property type="protein sequence ID" value="KAJ6217507.1"/>
    <property type="molecule type" value="Genomic_DNA"/>
</dbReference>